<dbReference type="EC" id="4.2.1.47" evidence="4 7"/>
<dbReference type="Gene3D" id="3.40.50.720">
    <property type="entry name" value="NAD(P)-binding Rossmann-like Domain"/>
    <property type="match status" value="1"/>
</dbReference>
<dbReference type="GO" id="GO:0070401">
    <property type="term" value="F:NADP+ binding"/>
    <property type="evidence" value="ECO:0007669"/>
    <property type="project" value="UniProtKB-UniRule"/>
</dbReference>
<dbReference type="CDD" id="cd05260">
    <property type="entry name" value="GDP_MD_SDR_e"/>
    <property type="match status" value="1"/>
</dbReference>
<dbReference type="NCBIfam" id="TIGR01472">
    <property type="entry name" value="gmd"/>
    <property type="match status" value="1"/>
</dbReference>
<organism evidence="9 10">
    <name type="scientific">Aeoliella mucimassa</name>
    <dbReference type="NCBI Taxonomy" id="2527972"/>
    <lineage>
        <taxon>Bacteria</taxon>
        <taxon>Pseudomonadati</taxon>
        <taxon>Planctomycetota</taxon>
        <taxon>Planctomycetia</taxon>
        <taxon>Pirellulales</taxon>
        <taxon>Lacipirellulaceae</taxon>
        <taxon>Aeoliella</taxon>
    </lineage>
</organism>
<dbReference type="OrthoDB" id="9779041at2"/>
<dbReference type="FunFam" id="3.40.50.720:FF:000924">
    <property type="entry name" value="GDP-mannose 4,6 dehydratase"/>
    <property type="match status" value="1"/>
</dbReference>
<dbReference type="PANTHER" id="PTHR43715">
    <property type="entry name" value="GDP-MANNOSE 4,6-DEHYDRATASE"/>
    <property type="match status" value="1"/>
</dbReference>
<dbReference type="Gene3D" id="3.90.25.10">
    <property type="entry name" value="UDP-galactose 4-epimerase, domain 1"/>
    <property type="match status" value="1"/>
</dbReference>
<dbReference type="KEGG" id="amuc:Pan181_47400"/>
<evidence type="ECO:0000313" key="9">
    <source>
        <dbReference type="EMBL" id="QDU58503.1"/>
    </source>
</evidence>
<evidence type="ECO:0000256" key="7">
    <source>
        <dbReference type="HAMAP-Rule" id="MF_00955"/>
    </source>
</evidence>
<dbReference type="InterPro" id="IPR016040">
    <property type="entry name" value="NAD(P)-bd_dom"/>
</dbReference>
<comment type="cofactor">
    <cofactor evidence="2 7">
        <name>NADP(+)</name>
        <dbReference type="ChEBI" id="CHEBI:58349"/>
    </cofactor>
</comment>
<evidence type="ECO:0000256" key="6">
    <source>
        <dbReference type="ARBA" id="ARBA00059383"/>
    </source>
</evidence>
<feature type="domain" description="NAD(P)-binding" evidence="8">
    <location>
        <begin position="11"/>
        <end position="338"/>
    </location>
</feature>
<dbReference type="GO" id="GO:0008446">
    <property type="term" value="F:GDP-mannose 4,6-dehydratase activity"/>
    <property type="evidence" value="ECO:0007669"/>
    <property type="project" value="UniProtKB-UniRule"/>
</dbReference>
<comment type="function">
    <text evidence="6 7">Catalyzes the conversion of GDP-D-mannose to GDP-4-dehydro-6-deoxy-D-mannose.</text>
</comment>
<dbReference type="HAMAP" id="MF_00955">
    <property type="entry name" value="GDP_Man_dehydratase"/>
    <property type="match status" value="1"/>
</dbReference>
<keyword evidence="10" id="KW-1185">Reference proteome</keyword>
<dbReference type="EMBL" id="CP036278">
    <property type="protein sequence ID" value="QDU58503.1"/>
    <property type="molecule type" value="Genomic_DNA"/>
</dbReference>
<sequence>MLHSPSPKRALVTGITGQDGSYLAEMLLNKGYEVWGMVRRHSSTAYDRIEHLLEKGASDQGALHLVHGDLRDTGSLLKILRQVRPDEVYNLAAQSDVKVSFDLPEYTADVTGLGPLRLLESLRELDLPSRFFQASSSEMFGKVQETPQNENTPFYPRSPYGSAKAFAYHNTRNYREAYGLYAVNGVMFNHESPRRGDSFVTRKITMAAARIQHGLQNMLLLGNLDARRDWGFAGDYMEGAWMMLQADEPSDYVLATGESHSVREFCEIVFEELGQPITWHGRGLEEYGQAPDGRKLIQISPEFYRPSEVDMLQGDASRARELLGWQPSVSFRELVSMMLAHDLELVERDAARADVA</sequence>
<evidence type="ECO:0000256" key="3">
    <source>
        <dbReference type="ARBA" id="ARBA00009263"/>
    </source>
</evidence>
<dbReference type="SUPFAM" id="SSF51735">
    <property type="entry name" value="NAD(P)-binding Rossmann-fold domains"/>
    <property type="match status" value="1"/>
</dbReference>
<comment type="catalytic activity">
    <reaction evidence="1 7">
        <text>GDP-alpha-D-mannose = GDP-4-dehydro-alpha-D-rhamnose + H2O</text>
        <dbReference type="Rhea" id="RHEA:23820"/>
        <dbReference type="ChEBI" id="CHEBI:15377"/>
        <dbReference type="ChEBI" id="CHEBI:57527"/>
        <dbReference type="ChEBI" id="CHEBI:57964"/>
        <dbReference type="EC" id="4.2.1.47"/>
    </reaction>
</comment>
<dbReference type="GO" id="GO:0042351">
    <property type="term" value="P:'de novo' GDP-L-fucose biosynthetic process"/>
    <property type="evidence" value="ECO:0007669"/>
    <property type="project" value="TreeGrafter"/>
</dbReference>
<dbReference type="Pfam" id="PF16363">
    <property type="entry name" value="GDP_Man_Dehyd"/>
    <property type="match status" value="1"/>
</dbReference>
<evidence type="ECO:0000256" key="4">
    <source>
        <dbReference type="ARBA" id="ARBA00011989"/>
    </source>
</evidence>
<reference evidence="9 10" key="1">
    <citation type="submission" date="2019-02" db="EMBL/GenBank/DDBJ databases">
        <title>Deep-cultivation of Planctomycetes and their phenomic and genomic characterization uncovers novel biology.</title>
        <authorList>
            <person name="Wiegand S."/>
            <person name="Jogler M."/>
            <person name="Boedeker C."/>
            <person name="Pinto D."/>
            <person name="Vollmers J."/>
            <person name="Rivas-Marin E."/>
            <person name="Kohn T."/>
            <person name="Peeters S.H."/>
            <person name="Heuer A."/>
            <person name="Rast P."/>
            <person name="Oberbeckmann S."/>
            <person name="Bunk B."/>
            <person name="Jeske O."/>
            <person name="Meyerdierks A."/>
            <person name="Storesund J.E."/>
            <person name="Kallscheuer N."/>
            <person name="Luecker S."/>
            <person name="Lage O.M."/>
            <person name="Pohl T."/>
            <person name="Merkel B.J."/>
            <person name="Hornburger P."/>
            <person name="Mueller R.-W."/>
            <person name="Bruemmer F."/>
            <person name="Labrenz M."/>
            <person name="Spormann A.M."/>
            <person name="Op den Camp H."/>
            <person name="Overmann J."/>
            <person name="Amann R."/>
            <person name="Jetten M.S.M."/>
            <person name="Mascher T."/>
            <person name="Medema M.H."/>
            <person name="Devos D.P."/>
            <person name="Kaster A.-K."/>
            <person name="Ovreas L."/>
            <person name="Rohde M."/>
            <person name="Galperin M.Y."/>
            <person name="Jogler C."/>
        </authorList>
    </citation>
    <scope>NUCLEOTIDE SEQUENCE [LARGE SCALE GENOMIC DNA]</scope>
    <source>
        <strain evidence="9 10">Pan181</strain>
    </source>
</reference>
<evidence type="ECO:0000256" key="1">
    <source>
        <dbReference type="ARBA" id="ARBA00000188"/>
    </source>
</evidence>
<evidence type="ECO:0000259" key="8">
    <source>
        <dbReference type="Pfam" id="PF16363"/>
    </source>
</evidence>
<protein>
    <recommendedName>
        <fullName evidence="4 7">GDP-mannose 4,6-dehydratase</fullName>
        <ecNumber evidence="4 7">4.2.1.47</ecNumber>
    </recommendedName>
    <alternativeName>
        <fullName evidence="7">GDP-D-mannose dehydratase</fullName>
    </alternativeName>
</protein>
<gene>
    <name evidence="7 9" type="primary">gmd</name>
    <name evidence="9" type="ORF">Pan181_47400</name>
</gene>
<evidence type="ECO:0000256" key="2">
    <source>
        <dbReference type="ARBA" id="ARBA00001937"/>
    </source>
</evidence>
<dbReference type="InterPro" id="IPR006368">
    <property type="entry name" value="GDP_Man_deHydtase"/>
</dbReference>
<evidence type="ECO:0000256" key="5">
    <source>
        <dbReference type="ARBA" id="ARBA00023239"/>
    </source>
</evidence>
<proteinExistence type="inferred from homology"/>
<feature type="binding site" evidence="7">
    <location>
        <begin position="96"/>
        <end position="97"/>
    </location>
    <ligand>
        <name>NADP(+)</name>
        <dbReference type="ChEBI" id="CHEBI:58349"/>
    </ligand>
</feature>
<dbReference type="Proteomes" id="UP000315750">
    <property type="component" value="Chromosome"/>
</dbReference>
<accession>A0A518AUV1</accession>
<dbReference type="PANTHER" id="PTHR43715:SF1">
    <property type="entry name" value="GDP-MANNOSE 4,6 DEHYDRATASE"/>
    <property type="match status" value="1"/>
</dbReference>
<keyword evidence="7" id="KW-0521">NADP</keyword>
<evidence type="ECO:0000313" key="10">
    <source>
        <dbReference type="Proteomes" id="UP000315750"/>
    </source>
</evidence>
<dbReference type="AlphaFoldDB" id="A0A518AUV1"/>
<name>A0A518AUV1_9BACT</name>
<dbReference type="RefSeq" id="WP_145250581.1">
    <property type="nucleotide sequence ID" value="NZ_CP036278.1"/>
</dbReference>
<comment type="caution">
    <text evidence="7">Lacks conserved residue(s) required for the propagation of feature annotation.</text>
</comment>
<comment type="similarity">
    <text evidence="3 7">Belongs to the NAD(P)-dependent epimerase/dehydratase family. GDP-mannose 4,6-dehydratase subfamily.</text>
</comment>
<dbReference type="InterPro" id="IPR036291">
    <property type="entry name" value="NAD(P)-bd_dom_sf"/>
</dbReference>
<keyword evidence="5 7" id="KW-0456">Lyase</keyword>